<protein>
    <recommendedName>
        <fullName evidence="12">Odorant receptor</fullName>
    </recommendedName>
</protein>
<evidence type="ECO:0000256" key="1">
    <source>
        <dbReference type="ARBA" id="ARBA00004141"/>
    </source>
</evidence>
<comment type="function">
    <text evidence="9">Odorant receptor which mediates acceptance or avoidance behavior, depending on its substrates. The odorant receptor repertoire encodes a large collection of odor stimuli that vary widely in identity, intensity, and duration. May form a complex with Orco to form odorant-sensing units, providing sensitive and prolonged odorant signaling and calcium permeability.</text>
</comment>
<keyword evidence="8 12" id="KW-0807">Transducer</keyword>
<evidence type="ECO:0000256" key="8">
    <source>
        <dbReference type="ARBA" id="ARBA00023224"/>
    </source>
</evidence>
<keyword evidence="2 12" id="KW-0716">Sensory transduction</keyword>
<keyword evidence="7 12" id="KW-0675">Receptor</keyword>
<evidence type="ECO:0000256" key="5">
    <source>
        <dbReference type="ARBA" id="ARBA00022989"/>
    </source>
</evidence>
<comment type="subunit">
    <text evidence="11">Interacts with Orco. Complexes exist early in the endomembrane system in olfactory sensory neurons (OSNs), coupling these complexes to the conserved ciliary trafficking pathway.</text>
</comment>
<dbReference type="GO" id="GO:0005886">
    <property type="term" value="C:plasma membrane"/>
    <property type="evidence" value="ECO:0007669"/>
    <property type="project" value="UniProtKB-SubCell"/>
</dbReference>
<evidence type="ECO:0000313" key="13">
    <source>
        <dbReference type="Proteomes" id="UP000694866"/>
    </source>
</evidence>
<dbReference type="PANTHER" id="PTHR21137">
    <property type="entry name" value="ODORANT RECEPTOR"/>
    <property type="match status" value="1"/>
</dbReference>
<evidence type="ECO:0000256" key="2">
    <source>
        <dbReference type="ARBA" id="ARBA00022606"/>
    </source>
</evidence>
<keyword evidence="3 12" id="KW-0812">Transmembrane</keyword>
<gene>
    <name evidence="14" type="primary">LOC105263836</name>
</gene>
<dbReference type="InterPro" id="IPR004117">
    <property type="entry name" value="7tm6_olfct_rcpt"/>
</dbReference>
<evidence type="ECO:0000256" key="7">
    <source>
        <dbReference type="ARBA" id="ARBA00023170"/>
    </source>
</evidence>
<evidence type="ECO:0000256" key="6">
    <source>
        <dbReference type="ARBA" id="ARBA00023136"/>
    </source>
</evidence>
<feature type="transmembrane region" description="Helical" evidence="12">
    <location>
        <begin position="102"/>
        <end position="120"/>
    </location>
</feature>
<evidence type="ECO:0000256" key="11">
    <source>
        <dbReference type="ARBA" id="ARBA00038679"/>
    </source>
</evidence>
<keyword evidence="4 12" id="KW-0552">Olfaction</keyword>
<dbReference type="KEGG" id="fas:105263836"/>
<feature type="transmembrane region" description="Helical" evidence="12">
    <location>
        <begin position="288"/>
        <end position="309"/>
    </location>
</feature>
<accession>A0A9R1SWV7</accession>
<evidence type="ECO:0000256" key="3">
    <source>
        <dbReference type="ARBA" id="ARBA00022692"/>
    </source>
</evidence>
<comment type="similarity">
    <text evidence="10">Belongs to the insect chemoreceptor superfamily. Heteromeric odorant receptor channel (TC 1.A.69) family. Or2a subfamily.</text>
</comment>
<keyword evidence="6 12" id="KW-0472">Membrane</keyword>
<dbReference type="GO" id="GO:0005549">
    <property type="term" value="F:odorant binding"/>
    <property type="evidence" value="ECO:0007669"/>
    <property type="project" value="InterPro"/>
</dbReference>
<name>A0A9R1SWV7_9HYME</name>
<sequence length="415" mass="48000">MIQGTLGGWNPQRTSLRQSLPVLPDNSIEKNSTEMTTRALSPNFRIFTRFGVWLPPEWSSGWRRILYQTYGIFVAVMLYSMFSFQFIGVFGSIGRINDLVESLYTCATVFNLGWKIFNLLKKRREIVQLLLLLEADICQTKNPVEEEIQKTCNQRIWNRTKFLCAYFETTCVTMILTSMVKNIPERTLPLKAWVPFSYDDGLYWPVYLHQVLGLIYVGMIHASYDTFIVGVMLTLCSQLKILQYRNSEMSLLTTKSTVDRSTLEKEFVISSIKHHQLLQQFAESFNNIIVYVIFIQYSVSSFVICVSAYKLVNLEVGDPEFTFAVLYCSSMIIQTFFYCWYGNEVILESENIGNSLYTSKWYSLNVGTVRDVTMVIHKMQYSIKFSCSRLCILSVESFKNLMKVTYSTFSVLAKS</sequence>
<evidence type="ECO:0000256" key="12">
    <source>
        <dbReference type="RuleBase" id="RU351113"/>
    </source>
</evidence>
<organism evidence="13 14">
    <name type="scientific">Fopius arisanus</name>
    <dbReference type="NCBI Taxonomy" id="64838"/>
    <lineage>
        <taxon>Eukaryota</taxon>
        <taxon>Metazoa</taxon>
        <taxon>Ecdysozoa</taxon>
        <taxon>Arthropoda</taxon>
        <taxon>Hexapoda</taxon>
        <taxon>Insecta</taxon>
        <taxon>Pterygota</taxon>
        <taxon>Neoptera</taxon>
        <taxon>Endopterygota</taxon>
        <taxon>Hymenoptera</taxon>
        <taxon>Apocrita</taxon>
        <taxon>Ichneumonoidea</taxon>
        <taxon>Braconidae</taxon>
        <taxon>Opiinae</taxon>
        <taxon>Fopius</taxon>
    </lineage>
</organism>
<proteinExistence type="inferred from homology"/>
<evidence type="ECO:0000256" key="4">
    <source>
        <dbReference type="ARBA" id="ARBA00022725"/>
    </source>
</evidence>
<evidence type="ECO:0000256" key="9">
    <source>
        <dbReference type="ARBA" id="ARBA00037764"/>
    </source>
</evidence>
<keyword evidence="5 12" id="KW-1133">Transmembrane helix</keyword>
<dbReference type="Pfam" id="PF02949">
    <property type="entry name" value="7tm_6"/>
    <property type="match status" value="1"/>
</dbReference>
<dbReference type="RefSeq" id="XP_011298605.1">
    <property type="nucleotide sequence ID" value="XM_011300303.1"/>
</dbReference>
<feature type="transmembrane region" description="Helical" evidence="12">
    <location>
        <begin position="321"/>
        <end position="341"/>
    </location>
</feature>
<dbReference type="GO" id="GO:0007165">
    <property type="term" value="P:signal transduction"/>
    <property type="evidence" value="ECO:0007669"/>
    <property type="project" value="UniProtKB-KW"/>
</dbReference>
<comment type="subcellular location">
    <subcellularLocation>
        <location evidence="12">Cell membrane</location>
        <topology evidence="12">Multi-pass membrane protein</topology>
    </subcellularLocation>
    <subcellularLocation>
        <location evidence="1">Membrane</location>
        <topology evidence="1">Multi-pass membrane protein</topology>
    </subcellularLocation>
</comment>
<dbReference type="Proteomes" id="UP000694866">
    <property type="component" value="Unplaced"/>
</dbReference>
<dbReference type="AlphaFoldDB" id="A0A9R1SWV7"/>
<comment type="caution">
    <text evidence="12">Lacks conserved residue(s) required for the propagation of feature annotation.</text>
</comment>
<keyword evidence="13" id="KW-1185">Reference proteome</keyword>
<feature type="transmembrane region" description="Helical" evidence="12">
    <location>
        <begin position="211"/>
        <end position="235"/>
    </location>
</feature>
<feature type="transmembrane region" description="Helical" evidence="12">
    <location>
        <begin position="70"/>
        <end position="90"/>
    </location>
</feature>
<dbReference type="OrthoDB" id="6597368at2759"/>
<dbReference type="PANTHER" id="PTHR21137:SF37">
    <property type="entry name" value="ODORANT RECEPTOR 46A, ISOFORM B-RELATED"/>
    <property type="match status" value="1"/>
</dbReference>
<evidence type="ECO:0000256" key="10">
    <source>
        <dbReference type="ARBA" id="ARBA00037946"/>
    </source>
</evidence>
<evidence type="ECO:0000313" key="14">
    <source>
        <dbReference type="RefSeq" id="XP_011298605.1"/>
    </source>
</evidence>
<reference evidence="14" key="1">
    <citation type="submission" date="2025-08" db="UniProtKB">
        <authorList>
            <consortium name="RefSeq"/>
        </authorList>
    </citation>
    <scope>IDENTIFICATION</scope>
    <source>
        <strain evidence="14">USDA-PBARC FA_bdor</strain>
        <tissue evidence="14">Whole organism</tissue>
    </source>
</reference>
<feature type="transmembrane region" description="Helical" evidence="12">
    <location>
        <begin position="163"/>
        <end position="180"/>
    </location>
</feature>
<dbReference type="GeneID" id="105263836"/>
<dbReference type="GO" id="GO:0004984">
    <property type="term" value="F:olfactory receptor activity"/>
    <property type="evidence" value="ECO:0007669"/>
    <property type="project" value="InterPro"/>
</dbReference>